<feature type="domain" description="Starch synthase catalytic" evidence="11">
    <location>
        <begin position="491"/>
        <end position="731"/>
    </location>
</feature>
<dbReference type="EC" id="2.4.1.21" evidence="4"/>
<dbReference type="NCBIfam" id="NF001905">
    <property type="entry name" value="PRK00654.2-4"/>
    <property type="match status" value="1"/>
</dbReference>
<feature type="coiled-coil region" evidence="9">
    <location>
        <begin position="111"/>
        <end position="204"/>
    </location>
</feature>
<dbReference type="GO" id="GO:0019252">
    <property type="term" value="P:starch biosynthetic process"/>
    <property type="evidence" value="ECO:0007669"/>
    <property type="project" value="UniProtKB-KW"/>
</dbReference>
<dbReference type="Pfam" id="PF08323">
    <property type="entry name" value="Glyco_transf_5"/>
    <property type="match status" value="1"/>
</dbReference>
<dbReference type="Gene3D" id="3.40.50.2000">
    <property type="entry name" value="Glycogen Phosphorylase B"/>
    <property type="match status" value="2"/>
</dbReference>
<evidence type="ECO:0000256" key="3">
    <source>
        <dbReference type="ARBA" id="ARBA00010281"/>
    </source>
</evidence>
<reference evidence="12" key="1">
    <citation type="submission" date="2023-10" db="EMBL/GenBank/DDBJ databases">
        <authorList>
            <person name="Domelevo Entfellner J.-B."/>
        </authorList>
    </citation>
    <scope>NUCLEOTIDE SEQUENCE</scope>
</reference>
<dbReference type="EMBL" id="OY731400">
    <property type="protein sequence ID" value="CAJ1935858.1"/>
    <property type="molecule type" value="Genomic_DNA"/>
</dbReference>
<evidence type="ECO:0000256" key="5">
    <source>
        <dbReference type="ARBA" id="ARBA00022676"/>
    </source>
</evidence>
<accession>A0AA86VG32</accession>
<dbReference type="SUPFAM" id="SSF53756">
    <property type="entry name" value="UDP-Glycosyltransferase/glycogen phosphorylase"/>
    <property type="match status" value="1"/>
</dbReference>
<dbReference type="Pfam" id="PF00534">
    <property type="entry name" value="Glycos_transf_1"/>
    <property type="match status" value="1"/>
</dbReference>
<name>A0AA86VG32_9FABA</name>
<sequence>MASKLSTCFVCWNLSGFNCVNHPNSNGRVVRVPFPASCRMRHRTTFSSQHKRQQIKPYMEVGLPKNQDEEEDSEITFNHDEFVDNTSDTTAPLAININGAEQAQQLSGKQIEDLLGMIRNAEKNILLLNQARVRALKDLEKIHAEKEALRGEINVLEMRLVETDAQIKVATQEKLHVELLEGQLEKLRNELAEKESTEERYAKVHDPQNGDLRDAKPLSNNDIIYPLTEELNSLRAENTSLKNAIESFKAQFSVVKNNDERLVALEKERSSLESALKDLESKLFSQEDVSKLSTLTVECKDLWDKVEHLQSLLDKATKQADQAVTVLQQNQDLRRKVDKLETSLEEAYIYKLSSDKLQKYNELMQQKIKLLEDRLQKSDEEINSYVHLYQQSVKEFQDTLDTLKEESKRRTLEEPVEDMPWEFWNQLLLLIDGWALEKKISMDDASLLREKVRRRERPISDTYKAYKEQSEHEAISAFLGLLSSATSQGLHVVHIAAEMAPVAKVGGLGDVVSGLGKALQKKGHLVEIVLPKYDCMQYGRVCDLRALNVVIESYFDSQLYESKIWVGTVEGLPVYFIEPQHPDKFFWRGKFYGEHDDFRRFSFFSRAALEFLLLAGKKPDIIHCHDWQTAFIAPLYWEIYVHKGLNSARICFTCHNFEYQGTAAASELESCGLDKNNLHRSDRMQDNSAHDRVNAVKGGIVFSNIVTTVSPTYAQEVRTAEGGHGLHSTLASNTKKFIGILNGIDIDAWNPATDAFLPVQYNATDLEGKLENKQALRRNLGLSSADIGRPLVGCITRLVPQKGVHLIRHAIYLTLELGGQFVLLGSSPVPHIQKEFEGIADNFQNHDHIRLILKYDESLSHAIYAASDMFIIPSIFEPCGLTQMISMRYGAIPIVRKTGGLNDSVFDVDDDTIPPQFRNGFTFVNADEQGLKGALLRAWNLFKNNPETWKQLVQKDMSIDFSWESSSAQYEELYINLAKTSQIGNEYNECDMVAENMLLVPLPHRPVVTTLSVRAGFDHGILRRINRLRVIEIPAPVMVHWVQVSFLHRYLPITGD</sequence>
<dbReference type="CDD" id="cd03791">
    <property type="entry name" value="GT5_Glycogen_synthase_DULL1-like"/>
    <property type="match status" value="1"/>
</dbReference>
<feature type="coiled-coil region" evidence="9">
    <location>
        <begin position="323"/>
        <end position="406"/>
    </location>
</feature>
<dbReference type="GO" id="GO:0004373">
    <property type="term" value="F:alpha-1,4-glucan glucosyltransferase (UDP-glucose donor) activity"/>
    <property type="evidence" value="ECO:0007669"/>
    <property type="project" value="InterPro"/>
</dbReference>
<keyword evidence="7" id="KW-0750">Starch biosynthesis</keyword>
<dbReference type="Proteomes" id="UP001189624">
    <property type="component" value="Chromosome 3"/>
</dbReference>
<keyword evidence="5" id="KW-0328">Glycosyltransferase</keyword>
<comment type="similarity">
    <text evidence="3">Belongs to the glycosyltransferase 1 family. Bacterial/plant glycogen synthase subfamily.</text>
</comment>
<evidence type="ECO:0000256" key="2">
    <source>
        <dbReference type="ARBA" id="ARBA00004727"/>
    </source>
</evidence>
<evidence type="ECO:0000259" key="11">
    <source>
        <dbReference type="Pfam" id="PF08323"/>
    </source>
</evidence>
<dbReference type="InterPro" id="IPR011835">
    <property type="entry name" value="GS/SS"/>
</dbReference>
<evidence type="ECO:0000256" key="8">
    <source>
        <dbReference type="ARBA" id="ARBA00022946"/>
    </source>
</evidence>
<feature type="coiled-coil region" evidence="9">
    <location>
        <begin position="231"/>
        <end position="282"/>
    </location>
</feature>
<organism evidence="12 13">
    <name type="scientific">Sphenostylis stenocarpa</name>
    <dbReference type="NCBI Taxonomy" id="92480"/>
    <lineage>
        <taxon>Eukaryota</taxon>
        <taxon>Viridiplantae</taxon>
        <taxon>Streptophyta</taxon>
        <taxon>Embryophyta</taxon>
        <taxon>Tracheophyta</taxon>
        <taxon>Spermatophyta</taxon>
        <taxon>Magnoliopsida</taxon>
        <taxon>eudicotyledons</taxon>
        <taxon>Gunneridae</taxon>
        <taxon>Pentapetalae</taxon>
        <taxon>rosids</taxon>
        <taxon>fabids</taxon>
        <taxon>Fabales</taxon>
        <taxon>Fabaceae</taxon>
        <taxon>Papilionoideae</taxon>
        <taxon>50 kb inversion clade</taxon>
        <taxon>NPAAA clade</taxon>
        <taxon>indigoferoid/millettioid clade</taxon>
        <taxon>Phaseoleae</taxon>
        <taxon>Sphenostylis</taxon>
    </lineage>
</organism>
<keyword evidence="13" id="KW-1185">Reference proteome</keyword>
<feature type="domain" description="Glycosyl transferase family 1" evidence="10">
    <location>
        <begin position="788"/>
        <end position="931"/>
    </location>
</feature>
<evidence type="ECO:0000313" key="12">
    <source>
        <dbReference type="EMBL" id="CAJ1935858.1"/>
    </source>
</evidence>
<evidence type="ECO:0000256" key="9">
    <source>
        <dbReference type="SAM" id="Coils"/>
    </source>
</evidence>
<evidence type="ECO:0000313" key="13">
    <source>
        <dbReference type="Proteomes" id="UP001189624"/>
    </source>
</evidence>
<gene>
    <name evidence="12" type="ORF">AYBTSS11_LOCUS7153</name>
</gene>
<dbReference type="InterPro" id="IPR001296">
    <property type="entry name" value="Glyco_trans_1"/>
</dbReference>
<keyword evidence="6" id="KW-0808">Transferase</keyword>
<dbReference type="PANTHER" id="PTHR46083:SF2">
    <property type="entry name" value="STARCH SYNTHASE 4, CHLOROPLASTIC_AMYLOPLASTIC-RELATED"/>
    <property type="match status" value="1"/>
</dbReference>
<dbReference type="GO" id="GO:0009011">
    <property type="term" value="F:alpha-1,4-glucan glucosyltransferase (ADP-glucose donor) activity"/>
    <property type="evidence" value="ECO:0007669"/>
    <property type="project" value="UniProtKB-EC"/>
</dbReference>
<dbReference type="PANTHER" id="PTHR46083">
    <property type="match status" value="1"/>
</dbReference>
<proteinExistence type="inferred from homology"/>
<evidence type="ECO:0000259" key="10">
    <source>
        <dbReference type="Pfam" id="PF00534"/>
    </source>
</evidence>
<keyword evidence="9" id="KW-0175">Coiled coil</keyword>
<dbReference type="AlphaFoldDB" id="A0AA86VG32"/>
<dbReference type="FunFam" id="3.40.50.2000:FF:000260">
    <property type="entry name" value="Starch synthase, chloroplastic/amyloplastic"/>
    <property type="match status" value="1"/>
</dbReference>
<dbReference type="Gene3D" id="1.10.287.1490">
    <property type="match status" value="1"/>
</dbReference>
<comment type="catalytic activity">
    <reaction evidence="1">
        <text>[(1-&gt;4)-alpha-D-glucosyl](n) + ADP-alpha-D-glucose = [(1-&gt;4)-alpha-D-glucosyl](n+1) + ADP + H(+)</text>
        <dbReference type="Rhea" id="RHEA:18189"/>
        <dbReference type="Rhea" id="RHEA-COMP:9584"/>
        <dbReference type="Rhea" id="RHEA-COMP:9587"/>
        <dbReference type="ChEBI" id="CHEBI:15378"/>
        <dbReference type="ChEBI" id="CHEBI:15444"/>
        <dbReference type="ChEBI" id="CHEBI:57498"/>
        <dbReference type="ChEBI" id="CHEBI:456216"/>
        <dbReference type="EC" id="2.4.1.21"/>
    </reaction>
</comment>
<evidence type="ECO:0000256" key="1">
    <source>
        <dbReference type="ARBA" id="ARBA00001478"/>
    </source>
</evidence>
<dbReference type="InterPro" id="IPR013534">
    <property type="entry name" value="Starch_synth_cat_dom"/>
</dbReference>
<dbReference type="Gramene" id="rna-AYBTSS11_LOCUS7153">
    <property type="protein sequence ID" value="CAJ1935858.1"/>
    <property type="gene ID" value="gene-AYBTSS11_LOCUS7153"/>
</dbReference>
<protein>
    <recommendedName>
        <fullName evidence="4">starch synthase</fullName>
        <ecNumber evidence="4">2.4.1.21</ecNumber>
    </recommendedName>
</protein>
<evidence type="ECO:0000256" key="4">
    <source>
        <dbReference type="ARBA" id="ARBA00012588"/>
    </source>
</evidence>
<comment type="pathway">
    <text evidence="2">Glycan biosynthesis; starch biosynthesis.</text>
</comment>
<dbReference type="NCBIfam" id="TIGR02095">
    <property type="entry name" value="glgA"/>
    <property type="match status" value="1"/>
</dbReference>
<dbReference type="HAMAP" id="MF_00484">
    <property type="entry name" value="Glycogen_synth"/>
    <property type="match status" value="1"/>
</dbReference>
<keyword evidence="8" id="KW-0809">Transit peptide</keyword>
<evidence type="ECO:0000256" key="7">
    <source>
        <dbReference type="ARBA" id="ARBA00022922"/>
    </source>
</evidence>
<evidence type="ECO:0000256" key="6">
    <source>
        <dbReference type="ARBA" id="ARBA00022679"/>
    </source>
</evidence>